<reference evidence="13" key="1">
    <citation type="journal article" date="2023" name="Insect Mol. Biol.">
        <title>Genome sequencing provides insights into the evolution of gene families encoding plant cell wall-degrading enzymes in longhorned beetles.</title>
        <authorList>
            <person name="Shin N.R."/>
            <person name="Okamura Y."/>
            <person name="Kirsch R."/>
            <person name="Pauchet Y."/>
        </authorList>
    </citation>
    <scope>NUCLEOTIDE SEQUENCE</scope>
    <source>
        <strain evidence="13">AMC_N1</strain>
    </source>
</reference>
<keyword evidence="8" id="KW-0472">Membrane</keyword>
<feature type="region of interest" description="Disordered" evidence="12">
    <location>
        <begin position="385"/>
        <end position="434"/>
    </location>
</feature>
<keyword evidence="3" id="KW-1003">Cell membrane</keyword>
<evidence type="ECO:0000313" key="14">
    <source>
        <dbReference type="Proteomes" id="UP001162162"/>
    </source>
</evidence>
<dbReference type="GO" id="GO:0005737">
    <property type="term" value="C:cytoplasm"/>
    <property type="evidence" value="ECO:0007669"/>
    <property type="project" value="TreeGrafter"/>
</dbReference>
<evidence type="ECO:0000256" key="12">
    <source>
        <dbReference type="SAM" id="MobiDB-lite"/>
    </source>
</evidence>
<keyword evidence="11" id="KW-0325">Glycoprotein</keyword>
<keyword evidence="10" id="KW-0675">Receptor</keyword>
<sequence length="434" mass="48393">MLARQRVYVSAAQIVPTPHHEAAAVQRTQKNATPGKRIKAYRGSLDYRNVGRIVEYDGSQKIDVWPTDNCNKIMGTDGTIFPPFLKKEEGLVSFAPDLCRSLAAFYVKKTKYDGIPVREYSADLGDMSKNADEKCYCPTPETCLKKGVMDLYKCTGIPIYASLPHFYNSDKSYLRGVKGLTPEKKQTRNYNSLRRAPLSHPSTINAGFYMLCSLLGDSTDPNAAKPIGLGCPNSLTTGSPVYAKKRLQFSMPLEPNPKVDLFHNITETILPLFWVEEGVELNITYTKQLKDFFKIKKIVKISKWIILVSSLGGLVAAGYLYFKEGGNVDITPVRKVQPTNNDVKTISTVNGNNIEGNINRAMSLEDEKKRFKTLGEAMEEISSSNRESEIVIIPPEVDTQTDEEEFDDMDISNSPCDIPGEVEVQHSSDDESDC</sequence>
<dbReference type="EMBL" id="JAPWTK010000139">
    <property type="protein sequence ID" value="KAJ8948285.1"/>
    <property type="molecule type" value="Genomic_DNA"/>
</dbReference>
<dbReference type="PANTHER" id="PTHR11923:SF69">
    <property type="entry name" value="SENSORY NEURON MEMBRANE PROTEIN 1"/>
    <property type="match status" value="1"/>
</dbReference>
<comment type="similarity">
    <text evidence="2">Belongs to the CD36 family.</text>
</comment>
<dbReference type="PANTHER" id="PTHR11923">
    <property type="entry name" value="SCAVENGER RECEPTOR CLASS B TYPE-1 SR-B1"/>
    <property type="match status" value="1"/>
</dbReference>
<accession>A0AAV8YAV1</accession>
<keyword evidence="6" id="KW-0552">Olfaction</keyword>
<evidence type="ECO:0000256" key="1">
    <source>
        <dbReference type="ARBA" id="ARBA00004651"/>
    </source>
</evidence>
<dbReference type="GO" id="GO:0007608">
    <property type="term" value="P:sensory perception of smell"/>
    <property type="evidence" value="ECO:0007669"/>
    <property type="project" value="UniProtKB-KW"/>
</dbReference>
<evidence type="ECO:0008006" key="15">
    <source>
        <dbReference type="Google" id="ProtNLM"/>
    </source>
</evidence>
<evidence type="ECO:0000313" key="13">
    <source>
        <dbReference type="EMBL" id="KAJ8948285.1"/>
    </source>
</evidence>
<dbReference type="GO" id="GO:0005886">
    <property type="term" value="C:plasma membrane"/>
    <property type="evidence" value="ECO:0007669"/>
    <property type="project" value="UniProtKB-SubCell"/>
</dbReference>
<evidence type="ECO:0000256" key="10">
    <source>
        <dbReference type="ARBA" id="ARBA00023170"/>
    </source>
</evidence>
<evidence type="ECO:0000256" key="9">
    <source>
        <dbReference type="ARBA" id="ARBA00023157"/>
    </source>
</evidence>
<comment type="caution">
    <text evidence="13">The sequence shown here is derived from an EMBL/GenBank/DDBJ whole genome shotgun (WGS) entry which is preliminary data.</text>
</comment>
<keyword evidence="4" id="KW-0716">Sensory transduction</keyword>
<evidence type="ECO:0000256" key="3">
    <source>
        <dbReference type="ARBA" id="ARBA00022475"/>
    </source>
</evidence>
<evidence type="ECO:0000256" key="2">
    <source>
        <dbReference type="ARBA" id="ARBA00010532"/>
    </source>
</evidence>
<proteinExistence type="inferred from homology"/>
<protein>
    <recommendedName>
        <fullName evidence="15">Sensory neuron membrane protein 1</fullName>
    </recommendedName>
</protein>
<evidence type="ECO:0000256" key="4">
    <source>
        <dbReference type="ARBA" id="ARBA00022606"/>
    </source>
</evidence>
<dbReference type="InterPro" id="IPR002159">
    <property type="entry name" value="CD36_fam"/>
</dbReference>
<comment type="subcellular location">
    <subcellularLocation>
        <location evidence="1">Cell membrane</location>
        <topology evidence="1">Multi-pass membrane protein</topology>
    </subcellularLocation>
</comment>
<dbReference type="Pfam" id="PF01130">
    <property type="entry name" value="CD36"/>
    <property type="match status" value="2"/>
</dbReference>
<keyword evidence="7" id="KW-1133">Transmembrane helix</keyword>
<evidence type="ECO:0000256" key="7">
    <source>
        <dbReference type="ARBA" id="ARBA00022989"/>
    </source>
</evidence>
<keyword evidence="9" id="KW-1015">Disulfide bond</keyword>
<feature type="compositionally biased region" description="Acidic residues" evidence="12">
    <location>
        <begin position="399"/>
        <end position="410"/>
    </location>
</feature>
<dbReference type="PRINTS" id="PR01609">
    <property type="entry name" value="CD36FAMILY"/>
</dbReference>
<gene>
    <name evidence="13" type="ORF">NQ318_020772</name>
</gene>
<dbReference type="AlphaFoldDB" id="A0AAV8YAV1"/>
<keyword evidence="5" id="KW-0812">Transmembrane</keyword>
<evidence type="ECO:0000256" key="11">
    <source>
        <dbReference type="ARBA" id="ARBA00023180"/>
    </source>
</evidence>
<organism evidence="13 14">
    <name type="scientific">Aromia moschata</name>
    <dbReference type="NCBI Taxonomy" id="1265417"/>
    <lineage>
        <taxon>Eukaryota</taxon>
        <taxon>Metazoa</taxon>
        <taxon>Ecdysozoa</taxon>
        <taxon>Arthropoda</taxon>
        <taxon>Hexapoda</taxon>
        <taxon>Insecta</taxon>
        <taxon>Pterygota</taxon>
        <taxon>Neoptera</taxon>
        <taxon>Endopterygota</taxon>
        <taxon>Coleoptera</taxon>
        <taxon>Polyphaga</taxon>
        <taxon>Cucujiformia</taxon>
        <taxon>Chrysomeloidea</taxon>
        <taxon>Cerambycidae</taxon>
        <taxon>Cerambycinae</taxon>
        <taxon>Callichromatini</taxon>
        <taxon>Aromia</taxon>
    </lineage>
</organism>
<dbReference type="Proteomes" id="UP001162162">
    <property type="component" value="Unassembled WGS sequence"/>
</dbReference>
<evidence type="ECO:0000256" key="6">
    <source>
        <dbReference type="ARBA" id="ARBA00022725"/>
    </source>
</evidence>
<name>A0AAV8YAV1_9CUCU</name>
<evidence type="ECO:0000256" key="5">
    <source>
        <dbReference type="ARBA" id="ARBA00022692"/>
    </source>
</evidence>
<evidence type="ECO:0000256" key="8">
    <source>
        <dbReference type="ARBA" id="ARBA00023136"/>
    </source>
</evidence>
<keyword evidence="14" id="KW-1185">Reference proteome</keyword>
<dbReference type="GO" id="GO:0005044">
    <property type="term" value="F:scavenger receptor activity"/>
    <property type="evidence" value="ECO:0007669"/>
    <property type="project" value="TreeGrafter"/>
</dbReference>
<feature type="compositionally biased region" description="Basic and acidic residues" evidence="12">
    <location>
        <begin position="423"/>
        <end position="434"/>
    </location>
</feature>